<keyword evidence="4 6" id="KW-0067">ATP-binding</keyword>
<keyword evidence="5" id="KW-0092">Biotin</keyword>
<dbReference type="Pfam" id="PF00364">
    <property type="entry name" value="Biotin_lipoyl"/>
    <property type="match status" value="1"/>
</dbReference>
<dbReference type="InterPro" id="IPR005482">
    <property type="entry name" value="Biotin_COase_C"/>
</dbReference>
<feature type="region of interest" description="Disordered" evidence="7">
    <location>
        <begin position="490"/>
        <end position="510"/>
    </location>
</feature>
<dbReference type="PROSITE" id="PS50968">
    <property type="entry name" value="BIOTINYL_LIPOYL"/>
    <property type="match status" value="1"/>
</dbReference>
<evidence type="ECO:0000256" key="6">
    <source>
        <dbReference type="PROSITE-ProRule" id="PRU00409"/>
    </source>
</evidence>
<dbReference type="SUPFAM" id="SSF52440">
    <property type="entry name" value="PreATP-grasp domain"/>
    <property type="match status" value="1"/>
</dbReference>
<evidence type="ECO:0000256" key="3">
    <source>
        <dbReference type="ARBA" id="ARBA00022741"/>
    </source>
</evidence>
<dbReference type="Proteomes" id="UP001172684">
    <property type="component" value="Unassembled WGS sequence"/>
</dbReference>
<dbReference type="Gene3D" id="3.30.470.20">
    <property type="entry name" value="ATP-grasp fold, B domain"/>
    <property type="match status" value="1"/>
</dbReference>
<dbReference type="InterPro" id="IPR000089">
    <property type="entry name" value="Biotin_lipoyl"/>
</dbReference>
<dbReference type="SMART" id="SM00878">
    <property type="entry name" value="Biotin_carb_C"/>
    <property type="match status" value="1"/>
</dbReference>
<evidence type="ECO:0000259" key="10">
    <source>
        <dbReference type="PROSITE" id="PS50979"/>
    </source>
</evidence>
<dbReference type="Pfam" id="PF00289">
    <property type="entry name" value="Biotin_carb_N"/>
    <property type="match status" value="1"/>
</dbReference>
<reference evidence="11" key="1">
    <citation type="submission" date="2022-10" db="EMBL/GenBank/DDBJ databases">
        <title>Culturing micro-colonial fungi from biological soil crusts in the Mojave desert and describing Neophaeococcomyces mojavensis, and introducing the new genera and species Taxawa tesnikishii.</title>
        <authorList>
            <person name="Kurbessoian T."/>
            <person name="Stajich J.E."/>
        </authorList>
    </citation>
    <scope>NUCLEOTIDE SEQUENCE</scope>
    <source>
        <strain evidence="11">TK_1</strain>
    </source>
</reference>
<keyword evidence="2" id="KW-0436">Ligase</keyword>
<dbReference type="SUPFAM" id="SSF51246">
    <property type="entry name" value="Rudiment single hybrid motif"/>
    <property type="match status" value="1"/>
</dbReference>
<evidence type="ECO:0000256" key="5">
    <source>
        <dbReference type="ARBA" id="ARBA00023267"/>
    </source>
</evidence>
<name>A0ABQ9NQQ2_9PEZI</name>
<dbReference type="SUPFAM" id="SSF56059">
    <property type="entry name" value="Glutathione synthetase ATP-binding domain-like"/>
    <property type="match status" value="1"/>
</dbReference>
<dbReference type="SUPFAM" id="SSF51230">
    <property type="entry name" value="Single hybrid motif"/>
    <property type="match status" value="1"/>
</dbReference>
<dbReference type="Gene3D" id="2.40.50.100">
    <property type="match status" value="1"/>
</dbReference>
<gene>
    <name evidence="11" type="ORF">H2201_006892</name>
</gene>
<dbReference type="PROSITE" id="PS00867">
    <property type="entry name" value="CPSASE_2"/>
    <property type="match status" value="1"/>
</dbReference>
<accession>A0ABQ9NQQ2</accession>
<evidence type="ECO:0000256" key="4">
    <source>
        <dbReference type="ARBA" id="ARBA00022840"/>
    </source>
</evidence>
<comment type="caution">
    <text evidence="11">The sequence shown here is derived from an EMBL/GenBank/DDBJ whole genome shotgun (WGS) entry which is preliminary data.</text>
</comment>
<dbReference type="InterPro" id="IPR005481">
    <property type="entry name" value="BC-like_N"/>
</dbReference>
<proteinExistence type="predicted"/>
<dbReference type="InterPro" id="IPR011761">
    <property type="entry name" value="ATP-grasp"/>
</dbReference>
<dbReference type="PANTHER" id="PTHR45007">
    <property type="entry name" value="CARBOXYLASE, PUTATIVE (AFU_ORTHOLOGUE AFUA_5G07570)-RELATED"/>
    <property type="match status" value="1"/>
</dbReference>
<feature type="domain" description="Biotin carboxylation" evidence="10">
    <location>
        <begin position="9"/>
        <end position="476"/>
    </location>
</feature>
<dbReference type="PANTHER" id="PTHR45007:SF1">
    <property type="entry name" value="CARBOXYLASE, PUTATIVE (AFU_ORTHOLOGUE AFUA_5G07570)-RELATED"/>
    <property type="match status" value="1"/>
</dbReference>
<evidence type="ECO:0000259" key="8">
    <source>
        <dbReference type="PROSITE" id="PS50968"/>
    </source>
</evidence>
<dbReference type="InterPro" id="IPR011054">
    <property type="entry name" value="Rudment_hybrid_motif"/>
</dbReference>
<dbReference type="PROSITE" id="PS50975">
    <property type="entry name" value="ATP_GRASP"/>
    <property type="match status" value="1"/>
</dbReference>
<dbReference type="InterPro" id="IPR011053">
    <property type="entry name" value="Single_hybrid_motif"/>
</dbReference>
<dbReference type="Pfam" id="PF02786">
    <property type="entry name" value="CPSase_L_D2"/>
    <property type="match status" value="2"/>
</dbReference>
<evidence type="ECO:0000256" key="1">
    <source>
        <dbReference type="ARBA" id="ARBA00001953"/>
    </source>
</evidence>
<evidence type="ECO:0008006" key="13">
    <source>
        <dbReference type="Google" id="ProtNLM"/>
    </source>
</evidence>
<dbReference type="InterPro" id="IPR011764">
    <property type="entry name" value="Biotin_carboxylation_dom"/>
</dbReference>
<sequence length="677" mass="73457">MTGRPPPRRIQRLLVANRGEIAVRILSTARELNIETYAVYTSGDDLHTRNAAHAVQLPSPTSYMNIAELIAVVKEHRIDAVHPGYGFLSESPEFARRMWDEAGVVVVGPGWAILEATGDKLRAKSLAAACEVPVLAALQTPTDDVEKVRRFAAENGYPIMLKAVDGGGGRGIRLVKTEQDLEPMFRRAVEESPSRQLFAERAAVEGFRHIEVQIVGDGQDVRHLWERECSIQRRYQKIVEQAPSSVADRELVGMVIAAALRMARKVSGRRFLNDAVFGGTVSDRRQINYFSLGTFEFLVNPSTREFYFLEINPRIQVEHTVTESICASASDLVKVQLLLAQGSPAGLQSMPQSPDAQPSQSSLQLRLTAENVQVDWFLSIGKINSFQLPVGNGIRVDTHLVNGHPAVVSADFDSLIAKIIITAPTWDDVVRKARRALEDTSVYGVKTNLDVLRAIVAHPDFAHGGCDTRWLEANQTSLLKSGEEISSSLRSSVNLSSSPSTSTTSPAALSQTAPLLRPGDAWSVTLSAPAAQGPVQSHLELKRVLRNNFPASLSADVVYTTSSGGSQPYTLQLSSTSASSSALTSGHRRGSPNNPSHIIIPFSGKLVEVCVDEGDVLKPGDVVAVVQQMKMELEVRTSHGGKVSWVCEIEDGEDVAEGVLVAIVEEAEKTSAGKSRL</sequence>
<keyword evidence="3 6" id="KW-0547">Nucleotide-binding</keyword>
<evidence type="ECO:0000256" key="7">
    <source>
        <dbReference type="SAM" id="MobiDB-lite"/>
    </source>
</evidence>
<dbReference type="Pfam" id="PF02785">
    <property type="entry name" value="Biotin_carb_C"/>
    <property type="match status" value="1"/>
</dbReference>
<organism evidence="11 12">
    <name type="scientific">Coniosporium apollinis</name>
    <dbReference type="NCBI Taxonomy" id="61459"/>
    <lineage>
        <taxon>Eukaryota</taxon>
        <taxon>Fungi</taxon>
        <taxon>Dikarya</taxon>
        <taxon>Ascomycota</taxon>
        <taxon>Pezizomycotina</taxon>
        <taxon>Dothideomycetes</taxon>
        <taxon>Dothideomycetes incertae sedis</taxon>
        <taxon>Coniosporium</taxon>
    </lineage>
</organism>
<dbReference type="EMBL" id="JAPDRL010000065">
    <property type="protein sequence ID" value="KAJ9660470.1"/>
    <property type="molecule type" value="Genomic_DNA"/>
</dbReference>
<dbReference type="PROSITE" id="PS50979">
    <property type="entry name" value="BC"/>
    <property type="match status" value="1"/>
</dbReference>
<evidence type="ECO:0000313" key="11">
    <source>
        <dbReference type="EMBL" id="KAJ9660470.1"/>
    </source>
</evidence>
<keyword evidence="12" id="KW-1185">Reference proteome</keyword>
<protein>
    <recommendedName>
        <fullName evidence="13">Pyruvate carboxylase</fullName>
    </recommendedName>
</protein>
<dbReference type="InterPro" id="IPR016185">
    <property type="entry name" value="PreATP-grasp_dom_sf"/>
</dbReference>
<evidence type="ECO:0000313" key="12">
    <source>
        <dbReference type="Proteomes" id="UP001172684"/>
    </source>
</evidence>
<evidence type="ECO:0000256" key="2">
    <source>
        <dbReference type="ARBA" id="ARBA00022598"/>
    </source>
</evidence>
<dbReference type="CDD" id="cd06850">
    <property type="entry name" value="biotinyl_domain"/>
    <property type="match status" value="1"/>
</dbReference>
<evidence type="ECO:0000259" key="9">
    <source>
        <dbReference type="PROSITE" id="PS50975"/>
    </source>
</evidence>
<feature type="domain" description="Lipoyl-binding" evidence="8">
    <location>
        <begin position="586"/>
        <end position="665"/>
    </location>
</feature>
<dbReference type="InterPro" id="IPR005479">
    <property type="entry name" value="CPAse_ATP-bd"/>
</dbReference>
<feature type="domain" description="ATP-grasp" evidence="9">
    <location>
        <begin position="124"/>
        <end position="341"/>
    </location>
</feature>
<comment type="cofactor">
    <cofactor evidence="1">
        <name>biotin</name>
        <dbReference type="ChEBI" id="CHEBI:57586"/>
    </cofactor>
</comment>